<comment type="caution">
    <text evidence="4">The sequence shown here is derived from an EMBL/GenBank/DDBJ whole genome shotgun (WGS) entry which is preliminary data.</text>
</comment>
<feature type="disulfide bond" evidence="1">
    <location>
        <begin position="70"/>
        <end position="79"/>
    </location>
</feature>
<protein>
    <submittedName>
        <fullName evidence="4">Protein spitz</fullName>
    </submittedName>
</protein>
<dbReference type="OrthoDB" id="6233064at2759"/>
<evidence type="ECO:0000313" key="4">
    <source>
        <dbReference type="EMBL" id="KAJ6636258.1"/>
    </source>
</evidence>
<sequence length="177" mass="19966">MLWRDCGIPFGNACSSRSTPKPRPPTPTPRPNITFHTYKCPPAYAAWYCLNEATCFTVKIGDSLLYNCECADGYMGPRCEYKDLDGSYLPTRPRVMLETASIASGATLALFLVLILCLVFYVRWHQSYKKERLAREENGNGVDVVDGLHTVRSGHPELRPFGPHHQKFIPMAEALKR</sequence>
<dbReference type="PANTHER" id="PTHR12332:SF1">
    <property type="entry name" value="KEREN-RELATED"/>
    <property type="match status" value="1"/>
</dbReference>
<gene>
    <name evidence="4" type="primary">spi_1</name>
    <name evidence="4" type="ORF">Bhyg_14846</name>
</gene>
<keyword evidence="1" id="KW-1015">Disulfide bond</keyword>
<dbReference type="GO" id="GO:0007173">
    <property type="term" value="P:epidermal growth factor receptor signaling pathway"/>
    <property type="evidence" value="ECO:0007669"/>
    <property type="project" value="InterPro"/>
</dbReference>
<dbReference type="PROSITE" id="PS01186">
    <property type="entry name" value="EGF_2"/>
    <property type="match status" value="1"/>
</dbReference>
<feature type="transmembrane region" description="Helical" evidence="2">
    <location>
        <begin position="102"/>
        <end position="122"/>
    </location>
</feature>
<evidence type="ECO:0000259" key="3">
    <source>
        <dbReference type="PROSITE" id="PS50026"/>
    </source>
</evidence>
<dbReference type="PROSITE" id="PS50026">
    <property type="entry name" value="EGF_3"/>
    <property type="match status" value="1"/>
</dbReference>
<comment type="caution">
    <text evidence="1">Lacks conserved residue(s) required for the propagation of feature annotation.</text>
</comment>
<dbReference type="SUPFAM" id="SSF57196">
    <property type="entry name" value="EGF/Laminin"/>
    <property type="match status" value="1"/>
</dbReference>
<dbReference type="InterPro" id="IPR000742">
    <property type="entry name" value="EGF"/>
</dbReference>
<accession>A0A9Q0MQQ5</accession>
<evidence type="ECO:0000256" key="2">
    <source>
        <dbReference type="SAM" id="Phobius"/>
    </source>
</evidence>
<keyword evidence="2" id="KW-0472">Membrane</keyword>
<evidence type="ECO:0000313" key="5">
    <source>
        <dbReference type="Proteomes" id="UP001151699"/>
    </source>
</evidence>
<feature type="domain" description="EGF-like" evidence="3">
    <location>
        <begin position="36"/>
        <end position="80"/>
    </location>
</feature>
<dbReference type="Proteomes" id="UP001151699">
    <property type="component" value="Chromosome C"/>
</dbReference>
<dbReference type="InterPro" id="IPR043403">
    <property type="entry name" value="Gurken/Spitz"/>
</dbReference>
<reference evidence="4" key="1">
    <citation type="submission" date="2022-07" db="EMBL/GenBank/DDBJ databases">
        <authorList>
            <person name="Trinca V."/>
            <person name="Uliana J.V.C."/>
            <person name="Torres T.T."/>
            <person name="Ward R.J."/>
            <person name="Monesi N."/>
        </authorList>
    </citation>
    <scope>NUCLEOTIDE SEQUENCE</scope>
    <source>
        <strain evidence="4">HSMRA1968</strain>
        <tissue evidence="4">Whole embryos</tissue>
    </source>
</reference>
<dbReference type="PROSITE" id="PS00022">
    <property type="entry name" value="EGF_1"/>
    <property type="match status" value="1"/>
</dbReference>
<organism evidence="4 5">
    <name type="scientific">Pseudolycoriella hygida</name>
    <dbReference type="NCBI Taxonomy" id="35572"/>
    <lineage>
        <taxon>Eukaryota</taxon>
        <taxon>Metazoa</taxon>
        <taxon>Ecdysozoa</taxon>
        <taxon>Arthropoda</taxon>
        <taxon>Hexapoda</taxon>
        <taxon>Insecta</taxon>
        <taxon>Pterygota</taxon>
        <taxon>Neoptera</taxon>
        <taxon>Endopterygota</taxon>
        <taxon>Diptera</taxon>
        <taxon>Nematocera</taxon>
        <taxon>Sciaroidea</taxon>
        <taxon>Sciaridae</taxon>
        <taxon>Pseudolycoriella</taxon>
    </lineage>
</organism>
<dbReference type="GO" id="GO:0005154">
    <property type="term" value="F:epidermal growth factor receptor binding"/>
    <property type="evidence" value="ECO:0007669"/>
    <property type="project" value="InterPro"/>
</dbReference>
<keyword evidence="5" id="KW-1185">Reference proteome</keyword>
<proteinExistence type="predicted"/>
<dbReference type="AlphaFoldDB" id="A0A9Q0MQQ5"/>
<keyword evidence="2" id="KW-1133">Transmembrane helix</keyword>
<dbReference type="PANTHER" id="PTHR12332">
    <property type="entry name" value="KEREN-RELATED"/>
    <property type="match status" value="1"/>
</dbReference>
<dbReference type="EMBL" id="WJQU01000004">
    <property type="protein sequence ID" value="KAJ6636258.1"/>
    <property type="molecule type" value="Genomic_DNA"/>
</dbReference>
<name>A0A9Q0MQQ5_9DIPT</name>
<dbReference type="Gene3D" id="2.10.25.10">
    <property type="entry name" value="Laminin"/>
    <property type="match status" value="1"/>
</dbReference>
<keyword evidence="2" id="KW-0812">Transmembrane</keyword>
<dbReference type="GO" id="GO:0048018">
    <property type="term" value="F:receptor ligand activity"/>
    <property type="evidence" value="ECO:0007669"/>
    <property type="project" value="InterPro"/>
</dbReference>
<keyword evidence="1" id="KW-0245">EGF-like domain</keyword>
<evidence type="ECO:0000256" key="1">
    <source>
        <dbReference type="PROSITE-ProRule" id="PRU00076"/>
    </source>
</evidence>